<comment type="subcellular location">
    <subcellularLocation>
        <location evidence="1">Nucleus</location>
    </subcellularLocation>
</comment>
<feature type="domain" description="MCM C-terminal AAA(+) ATPase" evidence="13">
    <location>
        <begin position="77"/>
        <end position="136"/>
    </location>
</feature>
<evidence type="ECO:0000256" key="9">
    <source>
        <dbReference type="ARBA" id="ARBA00023204"/>
    </source>
</evidence>
<keyword evidence="7" id="KW-0347">Helicase</keyword>
<keyword evidence="5" id="KW-0227">DNA damage</keyword>
<dbReference type="GO" id="GO:0042555">
    <property type="term" value="C:MCM complex"/>
    <property type="evidence" value="ECO:0007669"/>
    <property type="project" value="TreeGrafter"/>
</dbReference>
<dbReference type="AlphaFoldDB" id="A0A3B3X977"/>
<evidence type="ECO:0000256" key="2">
    <source>
        <dbReference type="ARBA" id="ARBA00008010"/>
    </source>
</evidence>
<keyword evidence="15" id="KW-1185">Reference proteome</keyword>
<dbReference type="GO" id="GO:0005634">
    <property type="term" value="C:nucleus"/>
    <property type="evidence" value="ECO:0007669"/>
    <property type="project" value="UniProtKB-SubCell"/>
</dbReference>
<dbReference type="GO" id="GO:0016787">
    <property type="term" value="F:hydrolase activity"/>
    <property type="evidence" value="ECO:0007669"/>
    <property type="project" value="UniProtKB-KW"/>
</dbReference>
<sequence>LSSEREALIGRVFENYLTEHHHGDILQLSTDVNEDTHRSVVVNAMTLFEANMEVGDYFNAYPKDVLAVFDKVLQKKALELTDEASLKDKGQGAALVLSDGGLCCIDEFSSIKEHDRISIHEAMEQQSISVAKAGYVYLHSLIHICPPPCMNISTLSHWANSSYSDLILSLSLVTSLIMSHQ</sequence>
<reference evidence="14" key="2">
    <citation type="submission" date="2025-09" db="UniProtKB">
        <authorList>
            <consortium name="Ensembl"/>
        </authorList>
    </citation>
    <scope>IDENTIFICATION</scope>
</reference>
<dbReference type="GO" id="GO:0005524">
    <property type="term" value="F:ATP binding"/>
    <property type="evidence" value="ECO:0007669"/>
    <property type="project" value="UniProtKB-KW"/>
</dbReference>
<evidence type="ECO:0000256" key="4">
    <source>
        <dbReference type="ARBA" id="ARBA00022741"/>
    </source>
</evidence>
<protein>
    <recommendedName>
        <fullName evidence="11">DNA helicase MCM9</fullName>
        <ecNumber evidence="3">3.6.4.12</ecNumber>
    </recommendedName>
</protein>
<keyword evidence="8" id="KW-0067">ATP-binding</keyword>
<accession>A0A3B3X977</accession>
<dbReference type="InterPro" id="IPR031327">
    <property type="entry name" value="MCM"/>
</dbReference>
<dbReference type="PRINTS" id="PR01657">
    <property type="entry name" value="MCMFAMILY"/>
</dbReference>
<keyword evidence="4" id="KW-0547">Nucleotide-binding</keyword>
<dbReference type="Pfam" id="PF00493">
    <property type="entry name" value="MCM"/>
    <property type="match status" value="1"/>
</dbReference>
<evidence type="ECO:0000256" key="11">
    <source>
        <dbReference type="ARBA" id="ARBA00041085"/>
    </source>
</evidence>
<dbReference type="GO" id="GO:0017116">
    <property type="term" value="F:single-stranded DNA helicase activity"/>
    <property type="evidence" value="ECO:0007669"/>
    <property type="project" value="TreeGrafter"/>
</dbReference>
<evidence type="ECO:0000313" key="15">
    <source>
        <dbReference type="Proteomes" id="UP000261480"/>
    </source>
</evidence>
<evidence type="ECO:0000313" key="14">
    <source>
        <dbReference type="Ensembl" id="ENSPMEP00000011611.1"/>
    </source>
</evidence>
<reference evidence="14" key="1">
    <citation type="submission" date="2025-08" db="UniProtKB">
        <authorList>
            <consortium name="Ensembl"/>
        </authorList>
    </citation>
    <scope>IDENTIFICATION</scope>
</reference>
<dbReference type="Pfam" id="PF26066">
    <property type="entry name" value="MCM9_N"/>
    <property type="match status" value="1"/>
</dbReference>
<dbReference type="GO" id="GO:0003697">
    <property type="term" value="F:single-stranded DNA binding"/>
    <property type="evidence" value="ECO:0007669"/>
    <property type="project" value="TreeGrafter"/>
</dbReference>
<evidence type="ECO:0000256" key="12">
    <source>
        <dbReference type="ARBA" id="ARBA00047995"/>
    </source>
</evidence>
<dbReference type="PANTHER" id="PTHR11630">
    <property type="entry name" value="DNA REPLICATION LICENSING FACTOR MCM FAMILY MEMBER"/>
    <property type="match status" value="1"/>
</dbReference>
<evidence type="ECO:0000256" key="6">
    <source>
        <dbReference type="ARBA" id="ARBA00022801"/>
    </source>
</evidence>
<dbReference type="GO" id="GO:0000724">
    <property type="term" value="P:double-strand break repair via homologous recombination"/>
    <property type="evidence" value="ECO:0007669"/>
    <property type="project" value="TreeGrafter"/>
</dbReference>
<evidence type="ECO:0000256" key="5">
    <source>
        <dbReference type="ARBA" id="ARBA00022763"/>
    </source>
</evidence>
<dbReference type="InterPro" id="IPR058768">
    <property type="entry name" value="MCM9_N"/>
</dbReference>
<dbReference type="Gene3D" id="3.40.50.300">
    <property type="entry name" value="P-loop containing nucleotide triphosphate hydrolases"/>
    <property type="match status" value="1"/>
</dbReference>
<keyword evidence="9" id="KW-0234">DNA repair</keyword>
<name>A0A3B3X977_9TELE</name>
<keyword evidence="6" id="KW-0378">Hydrolase</keyword>
<comment type="similarity">
    <text evidence="2">Belongs to the MCM family.</text>
</comment>
<dbReference type="InterPro" id="IPR027417">
    <property type="entry name" value="P-loop_NTPase"/>
</dbReference>
<evidence type="ECO:0000256" key="3">
    <source>
        <dbReference type="ARBA" id="ARBA00012551"/>
    </source>
</evidence>
<keyword evidence="10" id="KW-0539">Nucleus</keyword>
<dbReference type="InterPro" id="IPR001208">
    <property type="entry name" value="MCM_dom"/>
</dbReference>
<organism evidence="14 15">
    <name type="scientific">Poecilia mexicana</name>
    <dbReference type="NCBI Taxonomy" id="48701"/>
    <lineage>
        <taxon>Eukaryota</taxon>
        <taxon>Metazoa</taxon>
        <taxon>Chordata</taxon>
        <taxon>Craniata</taxon>
        <taxon>Vertebrata</taxon>
        <taxon>Euteleostomi</taxon>
        <taxon>Actinopterygii</taxon>
        <taxon>Neopterygii</taxon>
        <taxon>Teleostei</taxon>
        <taxon>Neoteleostei</taxon>
        <taxon>Acanthomorphata</taxon>
        <taxon>Ovalentaria</taxon>
        <taxon>Atherinomorphae</taxon>
        <taxon>Cyprinodontiformes</taxon>
        <taxon>Poeciliidae</taxon>
        <taxon>Poeciliinae</taxon>
        <taxon>Poecilia</taxon>
    </lineage>
</organism>
<evidence type="ECO:0000256" key="10">
    <source>
        <dbReference type="ARBA" id="ARBA00023242"/>
    </source>
</evidence>
<proteinExistence type="inferred from homology"/>
<dbReference type="EC" id="3.6.4.12" evidence="3"/>
<dbReference type="PANTHER" id="PTHR11630:SF48">
    <property type="entry name" value="DNA HELICASE MCM9"/>
    <property type="match status" value="1"/>
</dbReference>
<evidence type="ECO:0000256" key="8">
    <source>
        <dbReference type="ARBA" id="ARBA00022840"/>
    </source>
</evidence>
<dbReference type="Proteomes" id="UP000261480">
    <property type="component" value="Unplaced"/>
</dbReference>
<dbReference type="PROSITE" id="PS50051">
    <property type="entry name" value="MCM_2"/>
    <property type="match status" value="1"/>
</dbReference>
<evidence type="ECO:0000259" key="13">
    <source>
        <dbReference type="PROSITE" id="PS50051"/>
    </source>
</evidence>
<comment type="catalytic activity">
    <reaction evidence="12">
        <text>ATP + H2O = ADP + phosphate + H(+)</text>
        <dbReference type="Rhea" id="RHEA:13065"/>
        <dbReference type="ChEBI" id="CHEBI:15377"/>
        <dbReference type="ChEBI" id="CHEBI:15378"/>
        <dbReference type="ChEBI" id="CHEBI:30616"/>
        <dbReference type="ChEBI" id="CHEBI:43474"/>
        <dbReference type="ChEBI" id="CHEBI:456216"/>
        <dbReference type="EC" id="3.6.4.12"/>
    </reaction>
</comment>
<evidence type="ECO:0000256" key="7">
    <source>
        <dbReference type="ARBA" id="ARBA00022806"/>
    </source>
</evidence>
<dbReference type="Ensembl" id="ENSPMET00000018793.1">
    <property type="protein sequence ID" value="ENSPMEP00000011611.1"/>
    <property type="gene ID" value="ENSPMEG00000013719.1"/>
</dbReference>
<evidence type="ECO:0000256" key="1">
    <source>
        <dbReference type="ARBA" id="ARBA00004123"/>
    </source>
</evidence>